<dbReference type="EMBL" id="FOTW01000016">
    <property type="protein sequence ID" value="SFM27048.1"/>
    <property type="molecule type" value="Genomic_DNA"/>
</dbReference>
<evidence type="ECO:0000256" key="1">
    <source>
        <dbReference type="ARBA" id="ARBA00022617"/>
    </source>
</evidence>
<feature type="transmembrane region" description="Helical" evidence="5">
    <location>
        <begin position="17"/>
        <end position="35"/>
    </location>
</feature>
<sequence>MELLAYGVDWLNLLVRWLHLITGIAWIGASFYFVWLDNSIRPPKPGSDLAKKGVSGELWAVHGGGFYNPQKYLVSPAELPADLHWFKWEAYATWLSGFALLFIVYYFNASAMMIDKSVADLSQWQAIGVGLGTLLLGWTVYDLLCRSPLGQKDGLLGMVMFVFIVATAFVLTKLLSGRAAYIHVGAMIGTMMVGNVLMLIIPGQRKLVEAMEQGKSPDPIHGKKAKQRSVHNNYFTLPVLLIMISNHYAMTYSHSYSWLLLGAIIAAGVLIRHFFNLRHHGRTAWGFPAAGVAILLAVAVAIAPRPVAKAAPMAQAVIAGGAAAIGAGHAGCNGGADAAATAGAAHGADFNRVQAIVTQRCVSCHAAQTTQPGFATAPAGVMLHTAELIRQNAAKINQQAVVLKSMPIGNMTNITPEERAEIGAWFAAGAN</sequence>
<feature type="transmembrane region" description="Helical" evidence="5">
    <location>
        <begin position="156"/>
        <end position="175"/>
    </location>
</feature>
<reference evidence="7 8" key="1">
    <citation type="submission" date="2016-10" db="EMBL/GenBank/DDBJ databases">
        <authorList>
            <person name="de Groot N.N."/>
        </authorList>
    </citation>
    <scope>NUCLEOTIDE SEQUENCE [LARGE SCALE GENOMIC DNA]</scope>
    <source>
        <strain evidence="7 8">ATCC 43154</strain>
    </source>
</reference>
<dbReference type="AlphaFoldDB" id="A0A1I4PH27"/>
<dbReference type="PROSITE" id="PS51007">
    <property type="entry name" value="CYTC"/>
    <property type="match status" value="1"/>
</dbReference>
<gene>
    <name evidence="7" type="ORF">SAMN02982985_03410</name>
</gene>
<name>A0A1I4PH27_9BURK</name>
<dbReference type="OrthoDB" id="9787495at2"/>
<keyword evidence="3 4" id="KW-0408">Iron</keyword>
<evidence type="ECO:0000256" key="3">
    <source>
        <dbReference type="ARBA" id="ARBA00023004"/>
    </source>
</evidence>
<feature type="transmembrane region" description="Helical" evidence="5">
    <location>
        <begin position="256"/>
        <end position="275"/>
    </location>
</feature>
<evidence type="ECO:0000256" key="2">
    <source>
        <dbReference type="ARBA" id="ARBA00022723"/>
    </source>
</evidence>
<proteinExistence type="predicted"/>
<dbReference type="GO" id="GO:0046872">
    <property type="term" value="F:metal ion binding"/>
    <property type="evidence" value="ECO:0007669"/>
    <property type="project" value="UniProtKB-KW"/>
</dbReference>
<feature type="transmembrane region" description="Helical" evidence="5">
    <location>
        <begin position="284"/>
        <end position="303"/>
    </location>
</feature>
<feature type="transmembrane region" description="Helical" evidence="5">
    <location>
        <begin position="126"/>
        <end position="144"/>
    </location>
</feature>
<evidence type="ECO:0000313" key="8">
    <source>
        <dbReference type="Proteomes" id="UP000199470"/>
    </source>
</evidence>
<keyword evidence="2 4" id="KW-0479">Metal-binding</keyword>
<keyword evidence="1 4" id="KW-0349">Heme</keyword>
<evidence type="ECO:0000259" key="6">
    <source>
        <dbReference type="PROSITE" id="PS51007"/>
    </source>
</evidence>
<organism evidence="7 8">
    <name type="scientific">Rugamonas rubra</name>
    <dbReference type="NCBI Taxonomy" id="758825"/>
    <lineage>
        <taxon>Bacteria</taxon>
        <taxon>Pseudomonadati</taxon>
        <taxon>Pseudomonadota</taxon>
        <taxon>Betaproteobacteria</taxon>
        <taxon>Burkholderiales</taxon>
        <taxon>Oxalobacteraceae</taxon>
        <taxon>Telluria group</taxon>
        <taxon>Rugamonas</taxon>
    </lineage>
</organism>
<feature type="transmembrane region" description="Helical" evidence="5">
    <location>
        <begin position="91"/>
        <end position="114"/>
    </location>
</feature>
<evidence type="ECO:0000256" key="4">
    <source>
        <dbReference type="PROSITE-ProRule" id="PRU00433"/>
    </source>
</evidence>
<dbReference type="GO" id="GO:0020037">
    <property type="term" value="F:heme binding"/>
    <property type="evidence" value="ECO:0007669"/>
    <property type="project" value="InterPro"/>
</dbReference>
<keyword evidence="5" id="KW-1133">Transmembrane helix</keyword>
<dbReference type="SUPFAM" id="SSF46626">
    <property type="entry name" value="Cytochrome c"/>
    <property type="match status" value="1"/>
</dbReference>
<feature type="domain" description="Cytochrome c" evidence="6">
    <location>
        <begin position="348"/>
        <end position="430"/>
    </location>
</feature>
<keyword evidence="8" id="KW-1185">Reference proteome</keyword>
<dbReference type="GO" id="GO:0009055">
    <property type="term" value="F:electron transfer activity"/>
    <property type="evidence" value="ECO:0007669"/>
    <property type="project" value="InterPro"/>
</dbReference>
<dbReference type="InterPro" id="IPR010389">
    <property type="entry name" value="Urate_ox_N"/>
</dbReference>
<dbReference type="InterPro" id="IPR036909">
    <property type="entry name" value="Cyt_c-like_dom_sf"/>
</dbReference>
<feature type="transmembrane region" description="Helical" evidence="5">
    <location>
        <begin position="181"/>
        <end position="201"/>
    </location>
</feature>
<accession>A0A1I4PH27</accession>
<dbReference type="Pfam" id="PF06181">
    <property type="entry name" value="Urate_ox_N"/>
    <property type="match status" value="1"/>
</dbReference>
<protein>
    <submittedName>
        <fullName evidence="7">Uncharacterized membrane protein</fullName>
    </submittedName>
</protein>
<dbReference type="InterPro" id="IPR009056">
    <property type="entry name" value="Cyt_c-like_dom"/>
</dbReference>
<evidence type="ECO:0000313" key="7">
    <source>
        <dbReference type="EMBL" id="SFM27048.1"/>
    </source>
</evidence>
<evidence type="ECO:0000256" key="5">
    <source>
        <dbReference type="SAM" id="Phobius"/>
    </source>
</evidence>
<dbReference type="RefSeq" id="WP_093388895.1">
    <property type="nucleotide sequence ID" value="NZ_FOTW01000016.1"/>
</dbReference>
<dbReference type="Proteomes" id="UP000199470">
    <property type="component" value="Unassembled WGS sequence"/>
</dbReference>
<keyword evidence="5" id="KW-0812">Transmembrane</keyword>
<keyword evidence="5" id="KW-0472">Membrane</keyword>
<dbReference type="STRING" id="758825.SAMN02982985_03410"/>